<evidence type="ECO:0000256" key="13">
    <source>
        <dbReference type="ARBA" id="ARBA00023303"/>
    </source>
</evidence>
<dbReference type="PANTHER" id="PTHR13462:SF10">
    <property type="entry name" value="CALCIUM UNIPORTER PROTEIN, MITOCHONDRIAL"/>
    <property type="match status" value="1"/>
</dbReference>
<evidence type="ECO:0000256" key="16">
    <source>
        <dbReference type="SAM" id="MobiDB-lite"/>
    </source>
</evidence>
<dbReference type="InterPro" id="IPR039055">
    <property type="entry name" value="MCU_fam"/>
</dbReference>
<evidence type="ECO:0000256" key="4">
    <source>
        <dbReference type="ARBA" id="ARBA00022568"/>
    </source>
</evidence>
<feature type="transmembrane region" description="Helical" evidence="17">
    <location>
        <begin position="130"/>
        <end position="148"/>
    </location>
</feature>
<dbReference type="AlphaFoldDB" id="E1ZP99"/>
<dbReference type="GO" id="GO:1990246">
    <property type="term" value="C:uniplex complex"/>
    <property type="evidence" value="ECO:0007669"/>
    <property type="project" value="TreeGrafter"/>
</dbReference>
<feature type="transmembrane region" description="Helical" evidence="17">
    <location>
        <begin position="100"/>
        <end position="118"/>
    </location>
</feature>
<keyword evidence="13" id="KW-0407">Ion channel</keyword>
<evidence type="ECO:0000256" key="15">
    <source>
        <dbReference type="SAM" id="Coils"/>
    </source>
</evidence>
<proteinExistence type="inferred from homology"/>
<dbReference type="GO" id="GO:0005262">
    <property type="term" value="F:calcium channel activity"/>
    <property type="evidence" value="ECO:0007669"/>
    <property type="project" value="UniProtKB-KW"/>
</dbReference>
<evidence type="ECO:0000259" key="18">
    <source>
        <dbReference type="Pfam" id="PF04678"/>
    </source>
</evidence>
<feature type="region of interest" description="Disordered" evidence="16">
    <location>
        <begin position="205"/>
        <end position="230"/>
    </location>
</feature>
<dbReference type="KEGG" id="cvr:CHLNCDRAFT_139063"/>
<protein>
    <recommendedName>
        <fullName evidence="18">Calcium uniporter protein C-terminal domain-containing protein</fullName>
    </recommendedName>
</protein>
<keyword evidence="5" id="KW-0107">Calcium channel</keyword>
<sequence length="230" mass="25781">MRAERAAISHAELLDYMQQRGFTPGAAADVVGRLEKSGAMLNLSGTILLRPGEVAEALAMVLPSSLETATERLRAAQQELAALDAQQAKIGRRAAWRQHGLVWGGLSSQLALWGLMYRLTFWELSWDEPICFFVGGGQALMCYAYFMLTRREFTWEAALERYVGRWEATELQRAGWDARHYARLKVEVQRLGELVQAAQQQEERQRLAEAQQQQEEPAQGVSAAEGKNDA</sequence>
<reference evidence="19 20" key="1">
    <citation type="journal article" date="2010" name="Plant Cell">
        <title>The Chlorella variabilis NC64A genome reveals adaptation to photosymbiosis, coevolution with viruses, and cryptic sex.</title>
        <authorList>
            <person name="Blanc G."/>
            <person name="Duncan G."/>
            <person name="Agarkova I."/>
            <person name="Borodovsky M."/>
            <person name="Gurnon J."/>
            <person name="Kuo A."/>
            <person name="Lindquist E."/>
            <person name="Lucas S."/>
            <person name="Pangilinan J."/>
            <person name="Polle J."/>
            <person name="Salamov A."/>
            <person name="Terry A."/>
            <person name="Yamada T."/>
            <person name="Dunigan D.D."/>
            <person name="Grigoriev I.V."/>
            <person name="Claverie J.M."/>
            <person name="Van Etten J.L."/>
        </authorList>
    </citation>
    <scope>NUCLEOTIDE SEQUENCE [LARGE SCALE GENOMIC DNA]</scope>
    <source>
        <strain evidence="19 20">NC64A</strain>
    </source>
</reference>
<keyword evidence="8" id="KW-0106">Calcium</keyword>
<feature type="domain" description="Calcium uniporter protein C-terminal" evidence="18">
    <location>
        <begin position="31"/>
        <end position="184"/>
    </location>
</feature>
<evidence type="ECO:0000256" key="14">
    <source>
        <dbReference type="ARBA" id="ARBA00036634"/>
    </source>
</evidence>
<feature type="coiled-coil region" evidence="15">
    <location>
        <begin position="66"/>
        <end position="93"/>
    </location>
</feature>
<keyword evidence="15" id="KW-0175">Coiled coil</keyword>
<evidence type="ECO:0000256" key="1">
    <source>
        <dbReference type="ARBA" id="ARBA00004448"/>
    </source>
</evidence>
<dbReference type="GeneID" id="17351667"/>
<dbReference type="STRING" id="554065.E1ZP99"/>
<evidence type="ECO:0000256" key="11">
    <source>
        <dbReference type="ARBA" id="ARBA00023128"/>
    </source>
</evidence>
<feature type="compositionally biased region" description="Low complexity" evidence="16">
    <location>
        <begin position="208"/>
        <end position="219"/>
    </location>
</feature>
<gene>
    <name evidence="19" type="ORF">CHLNCDRAFT_139063</name>
</gene>
<evidence type="ECO:0000256" key="9">
    <source>
        <dbReference type="ARBA" id="ARBA00022989"/>
    </source>
</evidence>
<dbReference type="GO" id="GO:0036444">
    <property type="term" value="P:calcium import into the mitochondrion"/>
    <property type="evidence" value="ECO:0007669"/>
    <property type="project" value="UniProtKB-ARBA"/>
</dbReference>
<dbReference type="RefSeq" id="XP_005844403.1">
    <property type="nucleotide sequence ID" value="XM_005844341.1"/>
</dbReference>
<dbReference type="GO" id="GO:0051560">
    <property type="term" value="P:mitochondrial calcium ion homeostasis"/>
    <property type="evidence" value="ECO:0007669"/>
    <property type="project" value="InterPro"/>
</dbReference>
<keyword evidence="7" id="KW-0999">Mitochondrion inner membrane</keyword>
<dbReference type="InterPro" id="IPR006769">
    <property type="entry name" value="MCU_C"/>
</dbReference>
<evidence type="ECO:0000313" key="20">
    <source>
        <dbReference type="Proteomes" id="UP000008141"/>
    </source>
</evidence>
<keyword evidence="20" id="KW-1185">Reference proteome</keyword>
<dbReference type="InParanoid" id="E1ZP99"/>
<dbReference type="OrthoDB" id="278338at2759"/>
<organism evidence="20">
    <name type="scientific">Chlorella variabilis</name>
    <name type="common">Green alga</name>
    <dbReference type="NCBI Taxonomy" id="554065"/>
    <lineage>
        <taxon>Eukaryota</taxon>
        <taxon>Viridiplantae</taxon>
        <taxon>Chlorophyta</taxon>
        <taxon>core chlorophytes</taxon>
        <taxon>Trebouxiophyceae</taxon>
        <taxon>Chlorellales</taxon>
        <taxon>Chlorellaceae</taxon>
        <taxon>Chlorella clade</taxon>
        <taxon>Chlorella</taxon>
    </lineage>
</organism>
<name>E1ZP99_CHLVA</name>
<keyword evidence="11" id="KW-0496">Mitochondrion</keyword>
<keyword evidence="3" id="KW-0813">Transport</keyword>
<evidence type="ECO:0000256" key="17">
    <source>
        <dbReference type="SAM" id="Phobius"/>
    </source>
</evidence>
<evidence type="ECO:0000256" key="12">
    <source>
        <dbReference type="ARBA" id="ARBA00023136"/>
    </source>
</evidence>
<evidence type="ECO:0000256" key="8">
    <source>
        <dbReference type="ARBA" id="ARBA00022837"/>
    </source>
</evidence>
<evidence type="ECO:0000256" key="7">
    <source>
        <dbReference type="ARBA" id="ARBA00022792"/>
    </source>
</evidence>
<dbReference type="Proteomes" id="UP000008141">
    <property type="component" value="Unassembled WGS sequence"/>
</dbReference>
<evidence type="ECO:0000256" key="3">
    <source>
        <dbReference type="ARBA" id="ARBA00022448"/>
    </source>
</evidence>
<dbReference type="FunCoup" id="E1ZP99">
    <property type="interactions" value="295"/>
</dbReference>
<comment type="similarity">
    <text evidence="2">Belongs to the MCU (TC 1.A.77) family.</text>
</comment>
<keyword evidence="10" id="KW-0406">Ion transport</keyword>
<dbReference type="PANTHER" id="PTHR13462">
    <property type="entry name" value="CALCIUM UNIPORTER PROTEIN, MITOCHONDRIAL"/>
    <property type="match status" value="1"/>
</dbReference>
<keyword evidence="4" id="KW-0109">Calcium transport</keyword>
<evidence type="ECO:0000313" key="19">
    <source>
        <dbReference type="EMBL" id="EFN52301.1"/>
    </source>
</evidence>
<dbReference type="GO" id="GO:0015292">
    <property type="term" value="F:uniporter activity"/>
    <property type="evidence" value="ECO:0007669"/>
    <property type="project" value="TreeGrafter"/>
</dbReference>
<comment type="subcellular location">
    <subcellularLocation>
        <location evidence="1">Mitochondrion inner membrane</location>
        <topology evidence="1">Multi-pass membrane protein</topology>
    </subcellularLocation>
</comment>
<accession>E1ZP99</accession>
<evidence type="ECO:0000256" key="5">
    <source>
        <dbReference type="ARBA" id="ARBA00022673"/>
    </source>
</evidence>
<dbReference type="Pfam" id="PF04678">
    <property type="entry name" value="MCU"/>
    <property type="match status" value="1"/>
</dbReference>
<evidence type="ECO:0000256" key="10">
    <source>
        <dbReference type="ARBA" id="ARBA00023065"/>
    </source>
</evidence>
<dbReference type="eggNOG" id="KOG2966">
    <property type="taxonomic scope" value="Eukaryota"/>
</dbReference>
<keyword evidence="6 17" id="KW-0812">Transmembrane</keyword>
<evidence type="ECO:0000256" key="2">
    <source>
        <dbReference type="ARBA" id="ARBA00005653"/>
    </source>
</evidence>
<keyword evidence="12 17" id="KW-0472">Membrane</keyword>
<dbReference type="EMBL" id="GL433857">
    <property type="protein sequence ID" value="EFN52301.1"/>
    <property type="molecule type" value="Genomic_DNA"/>
</dbReference>
<keyword evidence="9 17" id="KW-1133">Transmembrane helix</keyword>
<comment type="catalytic activity">
    <reaction evidence="14">
        <text>Ca(2+)(in) = Ca(2+)(out)</text>
        <dbReference type="Rhea" id="RHEA:29671"/>
        <dbReference type="ChEBI" id="CHEBI:29108"/>
    </reaction>
</comment>
<evidence type="ECO:0000256" key="6">
    <source>
        <dbReference type="ARBA" id="ARBA00022692"/>
    </source>
</evidence>